<evidence type="ECO:0000313" key="2">
    <source>
        <dbReference type="EMBL" id="CAA9305933.1"/>
    </source>
</evidence>
<organism evidence="2">
    <name type="scientific">uncultured Chloroflexia bacterium</name>
    <dbReference type="NCBI Taxonomy" id="1672391"/>
    <lineage>
        <taxon>Bacteria</taxon>
        <taxon>Bacillati</taxon>
        <taxon>Chloroflexota</taxon>
        <taxon>Chloroflexia</taxon>
        <taxon>environmental samples</taxon>
    </lineage>
</organism>
<protein>
    <submittedName>
        <fullName evidence="2">Uncharacterized protein</fullName>
    </submittedName>
</protein>
<dbReference type="EMBL" id="CADCTR010001656">
    <property type="protein sequence ID" value="CAA9305933.1"/>
    <property type="molecule type" value="Genomic_DNA"/>
</dbReference>
<reference evidence="2" key="1">
    <citation type="submission" date="2020-02" db="EMBL/GenBank/DDBJ databases">
        <authorList>
            <person name="Meier V. D."/>
        </authorList>
    </citation>
    <scope>NUCLEOTIDE SEQUENCE</scope>
    <source>
        <strain evidence="2">AVDCRST_MAG93</strain>
    </source>
</reference>
<keyword evidence="1" id="KW-0812">Transmembrane</keyword>
<dbReference type="AlphaFoldDB" id="A0A6J4KH63"/>
<evidence type="ECO:0000256" key="1">
    <source>
        <dbReference type="SAM" id="Phobius"/>
    </source>
</evidence>
<feature type="non-terminal residue" evidence="2">
    <location>
        <position position="45"/>
    </location>
</feature>
<keyword evidence="1" id="KW-1133">Transmembrane helix</keyword>
<sequence>MSTATPTVPPQERSQDAALVWLVVTTLAPYWRPVVLSFTFLIGVA</sequence>
<gene>
    <name evidence="2" type="ORF">AVDCRST_MAG93-4913</name>
</gene>
<proteinExistence type="predicted"/>
<feature type="transmembrane region" description="Helical" evidence="1">
    <location>
        <begin position="20"/>
        <end position="44"/>
    </location>
</feature>
<keyword evidence="1" id="KW-0472">Membrane</keyword>
<accession>A0A6J4KH63</accession>
<name>A0A6J4KH63_9CHLR</name>